<feature type="binding site" description="axial binding residue" evidence="6">
    <location>
        <position position="138"/>
    </location>
    <ligand>
        <name>heme c</name>
        <dbReference type="ChEBI" id="CHEBI:61717"/>
    </ligand>
    <ligandPart>
        <name>Fe</name>
        <dbReference type="ChEBI" id="CHEBI:18248"/>
    </ligandPart>
</feature>
<evidence type="ECO:0000256" key="5">
    <source>
        <dbReference type="ARBA" id="ARBA00023004"/>
    </source>
</evidence>
<sequence>MRKTVLILTSSLMIASMALAHNGVKNPAVMARMQGMEQIGAASKVLGNMARGRVAFDAGAATSAKAALVQHAAEIPALFEAQEDDPKSEALPAIWSDFADFTAKADALRDAAEAMDVTSAETIAAGMGAVGGSCRSCHKAYRK</sequence>
<dbReference type="GO" id="GO:0020037">
    <property type="term" value="F:heme binding"/>
    <property type="evidence" value="ECO:0007669"/>
    <property type="project" value="InterPro"/>
</dbReference>
<dbReference type="Gene3D" id="1.20.120.10">
    <property type="entry name" value="Cytochrome c/b562"/>
    <property type="match status" value="1"/>
</dbReference>
<dbReference type="GO" id="GO:0042597">
    <property type="term" value="C:periplasmic space"/>
    <property type="evidence" value="ECO:0007669"/>
    <property type="project" value="InterPro"/>
</dbReference>
<organism evidence="9 10">
    <name type="scientific">Cognatishimia activa</name>
    <dbReference type="NCBI Taxonomy" id="1715691"/>
    <lineage>
        <taxon>Bacteria</taxon>
        <taxon>Pseudomonadati</taxon>
        <taxon>Pseudomonadota</taxon>
        <taxon>Alphaproteobacteria</taxon>
        <taxon>Rhodobacterales</taxon>
        <taxon>Paracoccaceae</taxon>
        <taxon>Cognatishimia</taxon>
    </lineage>
</organism>
<evidence type="ECO:0000313" key="10">
    <source>
        <dbReference type="Proteomes" id="UP000665026"/>
    </source>
</evidence>
<name>A0A975I629_9RHOB</name>
<evidence type="ECO:0000256" key="1">
    <source>
        <dbReference type="ARBA" id="ARBA00022448"/>
    </source>
</evidence>
<evidence type="ECO:0000313" key="9">
    <source>
        <dbReference type="EMBL" id="QTN34542.1"/>
    </source>
</evidence>
<dbReference type="InterPro" id="IPR010980">
    <property type="entry name" value="Cyt_c/b562"/>
</dbReference>
<keyword evidence="3 6" id="KW-0479">Metal-binding</keyword>
<accession>A0A975I629</accession>
<evidence type="ECO:0000256" key="8">
    <source>
        <dbReference type="SAM" id="SignalP"/>
    </source>
</evidence>
<reference evidence="9" key="1">
    <citation type="submission" date="2020-07" db="EMBL/GenBank/DDBJ databases">
        <title>Genome sequences of bacteria associated with the marine, planktonic diatom Thalassiosira profunda strain ECT2AJA-044.</title>
        <authorList>
            <person name="Gargas C.B."/>
            <person name="Roberts W.R."/>
            <person name="Alverson A.J."/>
        </authorList>
    </citation>
    <scope>NUCLEOTIDE SEQUENCE</scope>
    <source>
        <strain evidence="9">ECT2AJA-044</strain>
    </source>
</reference>
<gene>
    <name evidence="9" type="ORF">HZ995_08420</name>
</gene>
<dbReference type="Pfam" id="PF01322">
    <property type="entry name" value="Cytochrom_C_2"/>
    <property type="match status" value="1"/>
</dbReference>
<dbReference type="InterPro" id="IPR012127">
    <property type="entry name" value="Cyt_c_prime"/>
</dbReference>
<proteinExistence type="predicted"/>
<evidence type="ECO:0000256" key="6">
    <source>
        <dbReference type="PIRSR" id="PIRSR000027-1"/>
    </source>
</evidence>
<dbReference type="InterPro" id="IPR002321">
    <property type="entry name" value="Cyt_c_II"/>
</dbReference>
<feature type="binding site" description="covalent" evidence="7">
    <location>
        <position position="134"/>
    </location>
    <ligand>
        <name>heme c</name>
        <dbReference type="ChEBI" id="CHEBI:61717"/>
    </ligand>
</feature>
<feature type="signal peptide" evidence="8">
    <location>
        <begin position="1"/>
        <end position="20"/>
    </location>
</feature>
<keyword evidence="8" id="KW-0732">Signal</keyword>
<dbReference type="GO" id="GO:0009055">
    <property type="term" value="F:electron transfer activity"/>
    <property type="evidence" value="ECO:0007669"/>
    <property type="project" value="InterPro"/>
</dbReference>
<dbReference type="GO" id="GO:0022900">
    <property type="term" value="P:electron transport chain"/>
    <property type="evidence" value="ECO:0007669"/>
    <property type="project" value="InterPro"/>
</dbReference>
<keyword evidence="4" id="KW-0249">Electron transport</keyword>
<dbReference type="SUPFAM" id="SSF47175">
    <property type="entry name" value="Cytochromes"/>
    <property type="match status" value="1"/>
</dbReference>
<evidence type="ECO:0000256" key="7">
    <source>
        <dbReference type="PIRSR" id="PIRSR000027-2"/>
    </source>
</evidence>
<evidence type="ECO:0000256" key="2">
    <source>
        <dbReference type="ARBA" id="ARBA00022617"/>
    </source>
</evidence>
<dbReference type="PIRSF" id="PIRSF000027">
    <property type="entry name" value="Cytc_c_prime"/>
    <property type="match status" value="1"/>
</dbReference>
<keyword evidence="5 6" id="KW-0408">Iron</keyword>
<dbReference type="Proteomes" id="UP000665026">
    <property type="component" value="Chromosome"/>
</dbReference>
<protein>
    <submittedName>
        <fullName evidence="9">Cytochrome c</fullName>
    </submittedName>
</protein>
<comment type="PTM">
    <text evidence="7">Binds 1 heme group per subunit.</text>
</comment>
<feature type="binding site" description="covalent" evidence="7">
    <location>
        <position position="137"/>
    </location>
    <ligand>
        <name>heme c</name>
        <dbReference type="ChEBI" id="CHEBI:61717"/>
    </ligand>
</feature>
<dbReference type="AlphaFoldDB" id="A0A975I629"/>
<dbReference type="EMBL" id="CP060010">
    <property type="protein sequence ID" value="QTN34542.1"/>
    <property type="molecule type" value="Genomic_DNA"/>
</dbReference>
<evidence type="ECO:0000256" key="4">
    <source>
        <dbReference type="ARBA" id="ARBA00022982"/>
    </source>
</evidence>
<dbReference type="GO" id="GO:0005506">
    <property type="term" value="F:iron ion binding"/>
    <property type="evidence" value="ECO:0007669"/>
    <property type="project" value="InterPro"/>
</dbReference>
<dbReference type="RefSeq" id="WP_209355235.1">
    <property type="nucleotide sequence ID" value="NZ_CP060010.1"/>
</dbReference>
<evidence type="ECO:0000256" key="3">
    <source>
        <dbReference type="ARBA" id="ARBA00022723"/>
    </source>
</evidence>
<dbReference type="PROSITE" id="PS51009">
    <property type="entry name" value="CYTCII"/>
    <property type="match status" value="1"/>
</dbReference>
<keyword evidence="1" id="KW-0813">Transport</keyword>
<feature type="chain" id="PRO_5037823273" evidence="8">
    <location>
        <begin position="21"/>
        <end position="143"/>
    </location>
</feature>
<dbReference type="KEGG" id="cact:HZ995_08420"/>
<keyword evidence="2 7" id="KW-0349">Heme</keyword>